<dbReference type="InterPro" id="IPR018313">
    <property type="entry name" value="SBP_3_CS"/>
</dbReference>
<organism evidence="6 7">
    <name type="scientific">Amycolatopsis samaneae</name>
    <dbReference type="NCBI Taxonomy" id="664691"/>
    <lineage>
        <taxon>Bacteria</taxon>
        <taxon>Bacillati</taxon>
        <taxon>Actinomycetota</taxon>
        <taxon>Actinomycetes</taxon>
        <taxon>Pseudonocardiales</taxon>
        <taxon>Pseudonocardiaceae</taxon>
        <taxon>Amycolatopsis</taxon>
    </lineage>
</organism>
<dbReference type="Pfam" id="PF00497">
    <property type="entry name" value="SBP_bac_3"/>
    <property type="match status" value="1"/>
</dbReference>
<comment type="similarity">
    <text evidence="2 4">Belongs to the bacterial solute-binding protein 3 family.</text>
</comment>
<evidence type="ECO:0000256" key="3">
    <source>
        <dbReference type="ARBA" id="ARBA00022729"/>
    </source>
</evidence>
<reference evidence="7" key="1">
    <citation type="journal article" date="2019" name="Int. J. Syst. Evol. Microbiol.">
        <title>The Global Catalogue of Microorganisms (GCM) 10K type strain sequencing project: providing services to taxonomists for standard genome sequencing and annotation.</title>
        <authorList>
            <consortium name="The Broad Institute Genomics Platform"/>
            <consortium name="The Broad Institute Genome Sequencing Center for Infectious Disease"/>
            <person name="Wu L."/>
            <person name="Ma J."/>
        </authorList>
    </citation>
    <scope>NUCLEOTIDE SEQUENCE [LARGE SCALE GENOMIC DNA]</scope>
    <source>
        <strain evidence="7">CGMCC 4.7643</strain>
    </source>
</reference>
<gene>
    <name evidence="6" type="ORF">ACFSYJ_02275</name>
</gene>
<keyword evidence="7" id="KW-1185">Reference proteome</keyword>
<dbReference type="InterPro" id="IPR001638">
    <property type="entry name" value="Solute-binding_3/MltF_N"/>
</dbReference>
<evidence type="ECO:0000259" key="5">
    <source>
        <dbReference type="SMART" id="SM00062"/>
    </source>
</evidence>
<evidence type="ECO:0000256" key="4">
    <source>
        <dbReference type="RuleBase" id="RU003744"/>
    </source>
</evidence>
<dbReference type="PROSITE" id="PS01039">
    <property type="entry name" value="SBP_BACTERIAL_3"/>
    <property type="match status" value="1"/>
</dbReference>
<proteinExistence type="inferred from homology"/>
<dbReference type="SUPFAM" id="SSF53850">
    <property type="entry name" value="Periplasmic binding protein-like II"/>
    <property type="match status" value="1"/>
</dbReference>
<dbReference type="PANTHER" id="PTHR35936">
    <property type="entry name" value="MEMBRANE-BOUND LYTIC MUREIN TRANSGLYCOSYLASE F"/>
    <property type="match status" value="1"/>
</dbReference>
<dbReference type="EMBL" id="JBHUKU010000002">
    <property type="protein sequence ID" value="MFD2457401.1"/>
    <property type="molecule type" value="Genomic_DNA"/>
</dbReference>
<evidence type="ECO:0000313" key="7">
    <source>
        <dbReference type="Proteomes" id="UP001597419"/>
    </source>
</evidence>
<evidence type="ECO:0000256" key="2">
    <source>
        <dbReference type="ARBA" id="ARBA00010333"/>
    </source>
</evidence>
<evidence type="ECO:0000313" key="6">
    <source>
        <dbReference type="EMBL" id="MFD2457401.1"/>
    </source>
</evidence>
<sequence length="320" mass="32817">MPPVPSSPSRPWRAAVLGVLVALGTAACGGGPDGAGGASRAANPAAIPDNAAILAGVKPDPALKEALPANVKQAGALRLASNIQSAPNNFYSADGKTPIGYEVDLAKAVAAKLGVTVTHQDMAFGSLITSLQSGRVDLTMAAMNDTKARQEQIDFVDYFSSGITIMVRKGNPDGVTGPDTLCGRNVALVQGTSHQKFATEQSGRCTAAGKPAVTVTATDSDTQNQNQLRTGRVAAILNDLPSAVYISRTAGEGKFFEVVPGEPINGGPYGIGVNKQNKPLTEAVQKALAALVNDGTYGRILQAWGVEQGAVKEVRVNGGS</sequence>
<dbReference type="Proteomes" id="UP001597419">
    <property type="component" value="Unassembled WGS sequence"/>
</dbReference>
<dbReference type="Gene3D" id="3.40.190.10">
    <property type="entry name" value="Periplasmic binding protein-like II"/>
    <property type="match status" value="2"/>
</dbReference>
<keyword evidence="3" id="KW-0732">Signal</keyword>
<comment type="subcellular location">
    <subcellularLocation>
        <location evidence="1">Cell envelope</location>
    </subcellularLocation>
</comment>
<name>A0ABW5G7B6_9PSEU</name>
<comment type="caution">
    <text evidence="6">The sequence shown here is derived from an EMBL/GenBank/DDBJ whole genome shotgun (WGS) entry which is preliminary data.</text>
</comment>
<dbReference type="RefSeq" id="WP_345389867.1">
    <property type="nucleotide sequence ID" value="NZ_BAABHG010000003.1"/>
</dbReference>
<accession>A0ABW5G7B6</accession>
<feature type="domain" description="Solute-binding protein family 3/N-terminal" evidence="5">
    <location>
        <begin position="76"/>
        <end position="308"/>
    </location>
</feature>
<dbReference type="SMART" id="SM00062">
    <property type="entry name" value="PBPb"/>
    <property type="match status" value="1"/>
</dbReference>
<protein>
    <submittedName>
        <fullName evidence="6">ABC transporter substrate-binding protein</fullName>
    </submittedName>
</protein>
<evidence type="ECO:0000256" key="1">
    <source>
        <dbReference type="ARBA" id="ARBA00004196"/>
    </source>
</evidence>
<dbReference type="PANTHER" id="PTHR35936:SF17">
    <property type="entry name" value="ARGININE-BINDING EXTRACELLULAR PROTEIN ARTP"/>
    <property type="match status" value="1"/>
</dbReference>
<dbReference type="CDD" id="cd01004">
    <property type="entry name" value="PBP2_MidA_like"/>
    <property type="match status" value="1"/>
</dbReference>